<accession>I4LZT6</accession>
<dbReference type="PROSITE" id="PS51257">
    <property type="entry name" value="PROKAR_LIPOPROTEIN"/>
    <property type="match status" value="1"/>
</dbReference>
<name>I4LZT6_GARVA</name>
<reference evidence="1 2" key="1">
    <citation type="journal article" date="2012" name="J. Bacteriol.">
        <title>Comparative Genomic Analyses of 17 Clinical Isolates of Gardnerella vaginalis Provide Evidence of Multiple Genetically Isolated Clades Consistent with Subspeciation into Genovars.</title>
        <authorList>
            <person name="Ahmed A."/>
            <person name="Earl J."/>
            <person name="Retchless A."/>
            <person name="Hillier S."/>
            <person name="Rabe L."/>
            <person name="Cherpes T."/>
            <person name="Powell E."/>
            <person name="Janto B."/>
            <person name="Eutsey R."/>
            <person name="Hiller N.L."/>
            <person name="Boissy R."/>
            <person name="Dahlgreen M."/>
            <person name="Hall B."/>
            <person name="Costerton J."/>
            <person name="Post J.C."/>
            <person name="Hu F."/>
            <person name="Ehrlich G."/>
        </authorList>
    </citation>
    <scope>NUCLEOTIDE SEQUENCE [LARGE SCALE GENOMIC DNA]</scope>
    <source>
        <strain evidence="1 2">1500E</strain>
    </source>
</reference>
<organism evidence="1 2">
    <name type="scientific">Gardnerella vaginalis 1500E</name>
    <dbReference type="NCBI Taxonomy" id="698957"/>
    <lineage>
        <taxon>Bacteria</taxon>
        <taxon>Bacillati</taxon>
        <taxon>Actinomycetota</taxon>
        <taxon>Actinomycetes</taxon>
        <taxon>Bifidobacteriales</taxon>
        <taxon>Bifidobacteriaceae</taxon>
        <taxon>Gardnerella</taxon>
    </lineage>
</organism>
<dbReference type="EMBL" id="ADES01000014">
    <property type="protein sequence ID" value="EIK82476.1"/>
    <property type="molecule type" value="Genomic_DNA"/>
</dbReference>
<sequence>MPKRSDTHQRISIITCAGDESYAAVCGASSCSSACGAS</sequence>
<proteinExistence type="predicted"/>
<dbReference type="Proteomes" id="UP000032875">
    <property type="component" value="Unassembled WGS sequence"/>
</dbReference>
<protein>
    <submittedName>
        <fullName evidence="1">Uncharacterized protein</fullName>
    </submittedName>
</protein>
<evidence type="ECO:0000313" key="1">
    <source>
        <dbReference type="EMBL" id="EIK82476.1"/>
    </source>
</evidence>
<comment type="caution">
    <text evidence="1">The sequence shown here is derived from an EMBL/GenBank/DDBJ whole genome shotgun (WGS) entry which is preliminary data.</text>
</comment>
<dbReference type="AlphaFoldDB" id="I4LZT6"/>
<dbReference type="PATRIC" id="fig|698957.3.peg.917"/>
<gene>
    <name evidence="1" type="ORF">CGSMWGv1500E_04696</name>
</gene>
<evidence type="ECO:0000313" key="2">
    <source>
        <dbReference type="Proteomes" id="UP000032875"/>
    </source>
</evidence>